<reference evidence="1 2" key="1">
    <citation type="submission" date="2024-01" db="EMBL/GenBank/DDBJ databases">
        <title>The genomes of 5 underutilized Papilionoideae crops provide insights into root nodulation and disease resistanc.</title>
        <authorList>
            <person name="Yuan L."/>
        </authorList>
    </citation>
    <scope>NUCLEOTIDE SEQUENCE [LARGE SCALE GENOMIC DNA]</scope>
    <source>
        <strain evidence="1">ZHUSHIDOU_FW_LH</strain>
        <tissue evidence="1">Leaf</tissue>
    </source>
</reference>
<gene>
    <name evidence="1" type="ORF">RIF29_27766</name>
</gene>
<comment type="caution">
    <text evidence="1">The sequence shown here is derived from an EMBL/GenBank/DDBJ whole genome shotgun (WGS) entry which is preliminary data.</text>
</comment>
<dbReference type="AlphaFoldDB" id="A0AAN9EQM8"/>
<proteinExistence type="predicted"/>
<dbReference type="Proteomes" id="UP001372338">
    <property type="component" value="Unassembled WGS sequence"/>
</dbReference>
<accession>A0AAN9EQM8</accession>
<evidence type="ECO:0000313" key="1">
    <source>
        <dbReference type="EMBL" id="KAK7261454.1"/>
    </source>
</evidence>
<dbReference type="EMBL" id="JAYWIO010000005">
    <property type="protein sequence ID" value="KAK7261454.1"/>
    <property type="molecule type" value="Genomic_DNA"/>
</dbReference>
<name>A0AAN9EQM8_CROPI</name>
<sequence length="131" mass="14425">MESIICSLPVGCTDKNRSTDEDRKPSGIGMLQELVFMYVHSCIQWLLEQQFNMSVIDVDLNWGVGKSAVLEVDFFDPAGCSLTPDAAILLCLGIGSTKRHRGSEFSSMDCEAHTLELLLLELVCSVARNVL</sequence>
<evidence type="ECO:0000313" key="2">
    <source>
        <dbReference type="Proteomes" id="UP001372338"/>
    </source>
</evidence>
<protein>
    <submittedName>
        <fullName evidence="1">Uncharacterized protein</fullName>
    </submittedName>
</protein>
<organism evidence="1 2">
    <name type="scientific">Crotalaria pallida</name>
    <name type="common">Smooth rattlebox</name>
    <name type="synonym">Crotalaria striata</name>
    <dbReference type="NCBI Taxonomy" id="3830"/>
    <lineage>
        <taxon>Eukaryota</taxon>
        <taxon>Viridiplantae</taxon>
        <taxon>Streptophyta</taxon>
        <taxon>Embryophyta</taxon>
        <taxon>Tracheophyta</taxon>
        <taxon>Spermatophyta</taxon>
        <taxon>Magnoliopsida</taxon>
        <taxon>eudicotyledons</taxon>
        <taxon>Gunneridae</taxon>
        <taxon>Pentapetalae</taxon>
        <taxon>rosids</taxon>
        <taxon>fabids</taxon>
        <taxon>Fabales</taxon>
        <taxon>Fabaceae</taxon>
        <taxon>Papilionoideae</taxon>
        <taxon>50 kb inversion clade</taxon>
        <taxon>genistoids sensu lato</taxon>
        <taxon>core genistoids</taxon>
        <taxon>Crotalarieae</taxon>
        <taxon>Crotalaria</taxon>
    </lineage>
</organism>
<keyword evidence="2" id="KW-1185">Reference proteome</keyword>